<name>A0ABQ5E977_9ASTR</name>
<proteinExistence type="predicted"/>
<evidence type="ECO:0000256" key="1">
    <source>
        <dbReference type="SAM" id="MobiDB-lite"/>
    </source>
</evidence>
<reference evidence="2" key="2">
    <citation type="submission" date="2022-01" db="EMBL/GenBank/DDBJ databases">
        <authorList>
            <person name="Yamashiro T."/>
            <person name="Shiraishi A."/>
            <person name="Satake H."/>
            <person name="Nakayama K."/>
        </authorList>
    </citation>
    <scope>NUCLEOTIDE SEQUENCE</scope>
</reference>
<gene>
    <name evidence="2" type="ORF">Tco_0956126</name>
</gene>
<feature type="region of interest" description="Disordered" evidence="1">
    <location>
        <begin position="30"/>
        <end position="85"/>
    </location>
</feature>
<comment type="caution">
    <text evidence="2">The sequence shown here is derived from an EMBL/GenBank/DDBJ whole genome shotgun (WGS) entry which is preliminary data.</text>
</comment>
<evidence type="ECO:0000313" key="2">
    <source>
        <dbReference type="EMBL" id="GJT47411.1"/>
    </source>
</evidence>
<feature type="compositionally biased region" description="Basic and acidic residues" evidence="1">
    <location>
        <begin position="39"/>
        <end position="67"/>
    </location>
</feature>
<dbReference type="EMBL" id="BQNB010016064">
    <property type="protein sequence ID" value="GJT47411.1"/>
    <property type="molecule type" value="Genomic_DNA"/>
</dbReference>
<dbReference type="Proteomes" id="UP001151760">
    <property type="component" value="Unassembled WGS sequence"/>
</dbReference>
<accession>A0ABQ5E977</accession>
<feature type="region of interest" description="Disordered" evidence="1">
    <location>
        <begin position="105"/>
        <end position="129"/>
    </location>
</feature>
<organism evidence="2 3">
    <name type="scientific">Tanacetum coccineum</name>
    <dbReference type="NCBI Taxonomy" id="301880"/>
    <lineage>
        <taxon>Eukaryota</taxon>
        <taxon>Viridiplantae</taxon>
        <taxon>Streptophyta</taxon>
        <taxon>Embryophyta</taxon>
        <taxon>Tracheophyta</taxon>
        <taxon>Spermatophyta</taxon>
        <taxon>Magnoliopsida</taxon>
        <taxon>eudicotyledons</taxon>
        <taxon>Gunneridae</taxon>
        <taxon>Pentapetalae</taxon>
        <taxon>asterids</taxon>
        <taxon>campanulids</taxon>
        <taxon>Asterales</taxon>
        <taxon>Asteraceae</taxon>
        <taxon>Asteroideae</taxon>
        <taxon>Anthemideae</taxon>
        <taxon>Anthemidinae</taxon>
        <taxon>Tanacetum</taxon>
    </lineage>
</organism>
<protein>
    <submittedName>
        <fullName evidence="2">Uncharacterized protein</fullName>
    </submittedName>
</protein>
<feature type="compositionally biased region" description="Acidic residues" evidence="1">
    <location>
        <begin position="68"/>
        <end position="80"/>
    </location>
</feature>
<feature type="compositionally biased region" description="Basic and acidic residues" evidence="1">
    <location>
        <begin position="120"/>
        <end position="129"/>
    </location>
</feature>
<sequence>MGTVAEYEKAFFRARITEARFEDENIQAVDTIVGDQEDPDVKDKQEVKKADDREINNIKDEEGKNVEDQQDSEGDDDTNNDDVGYMRQPMSWFLAHEIDYPNANEKKADHTNNISSQENKVLKGRDVSDEKSREVFSVTPWAAKGRRRVLCYV</sequence>
<keyword evidence="3" id="KW-1185">Reference proteome</keyword>
<reference evidence="2" key="1">
    <citation type="journal article" date="2022" name="Int. J. Mol. Sci.">
        <title>Draft Genome of Tanacetum Coccineum: Genomic Comparison of Closely Related Tanacetum-Family Plants.</title>
        <authorList>
            <person name="Yamashiro T."/>
            <person name="Shiraishi A."/>
            <person name="Nakayama K."/>
            <person name="Satake H."/>
        </authorList>
    </citation>
    <scope>NUCLEOTIDE SEQUENCE</scope>
</reference>
<evidence type="ECO:0000313" key="3">
    <source>
        <dbReference type="Proteomes" id="UP001151760"/>
    </source>
</evidence>